<evidence type="ECO:0000313" key="4">
    <source>
        <dbReference type="Proteomes" id="UP000244855"/>
    </source>
</evidence>
<keyword evidence="1" id="KW-0472">Membrane</keyword>
<feature type="domain" description="DUF6536" evidence="2">
    <location>
        <begin position="56"/>
        <end position="184"/>
    </location>
</feature>
<feature type="transmembrane region" description="Helical" evidence="1">
    <location>
        <begin position="424"/>
        <end position="448"/>
    </location>
</feature>
<keyword evidence="1" id="KW-1133">Transmembrane helix</keyword>
<evidence type="ECO:0000256" key="1">
    <source>
        <dbReference type="SAM" id="Phobius"/>
    </source>
</evidence>
<keyword evidence="4" id="KW-1185">Reference proteome</keyword>
<organism evidence="3 4">
    <name type="scientific">Periconia macrospinosa</name>
    <dbReference type="NCBI Taxonomy" id="97972"/>
    <lineage>
        <taxon>Eukaryota</taxon>
        <taxon>Fungi</taxon>
        <taxon>Dikarya</taxon>
        <taxon>Ascomycota</taxon>
        <taxon>Pezizomycotina</taxon>
        <taxon>Dothideomycetes</taxon>
        <taxon>Pleosporomycetidae</taxon>
        <taxon>Pleosporales</taxon>
        <taxon>Massarineae</taxon>
        <taxon>Periconiaceae</taxon>
        <taxon>Periconia</taxon>
    </lineage>
</organism>
<dbReference type="STRING" id="97972.A0A2V1E4F0"/>
<feature type="transmembrane region" description="Helical" evidence="1">
    <location>
        <begin position="58"/>
        <end position="82"/>
    </location>
</feature>
<dbReference type="Proteomes" id="UP000244855">
    <property type="component" value="Unassembled WGS sequence"/>
</dbReference>
<evidence type="ECO:0000259" key="2">
    <source>
        <dbReference type="Pfam" id="PF20163"/>
    </source>
</evidence>
<dbReference type="PANTHER" id="PTHR35395">
    <property type="entry name" value="DUF6536 DOMAIN-CONTAINING PROTEIN"/>
    <property type="match status" value="1"/>
</dbReference>
<dbReference type="Pfam" id="PF20163">
    <property type="entry name" value="DUF6536"/>
    <property type="match status" value="1"/>
</dbReference>
<proteinExistence type="predicted"/>
<dbReference type="InterPro" id="IPR046623">
    <property type="entry name" value="DUF6536"/>
</dbReference>
<feature type="transmembrane region" description="Helical" evidence="1">
    <location>
        <begin position="537"/>
        <end position="560"/>
    </location>
</feature>
<accession>A0A2V1E4F0</accession>
<dbReference type="EMBL" id="KZ805314">
    <property type="protein sequence ID" value="PVI05448.1"/>
    <property type="molecule type" value="Genomic_DNA"/>
</dbReference>
<protein>
    <recommendedName>
        <fullName evidence="2">DUF6536 domain-containing protein</fullName>
    </recommendedName>
</protein>
<dbReference type="AlphaFoldDB" id="A0A2V1E4F0"/>
<feature type="transmembrane region" description="Helical" evidence="1">
    <location>
        <begin position="331"/>
        <end position="353"/>
    </location>
</feature>
<evidence type="ECO:0000313" key="3">
    <source>
        <dbReference type="EMBL" id="PVI05448.1"/>
    </source>
</evidence>
<name>A0A2V1E4F0_9PLEO</name>
<dbReference type="OrthoDB" id="5429634at2759"/>
<reference evidence="3 4" key="1">
    <citation type="journal article" date="2018" name="Sci. Rep.">
        <title>Comparative genomics provides insights into the lifestyle and reveals functional heterogeneity of dark septate endophytic fungi.</title>
        <authorList>
            <person name="Knapp D.G."/>
            <person name="Nemeth J.B."/>
            <person name="Barry K."/>
            <person name="Hainaut M."/>
            <person name="Henrissat B."/>
            <person name="Johnson J."/>
            <person name="Kuo A."/>
            <person name="Lim J.H.P."/>
            <person name="Lipzen A."/>
            <person name="Nolan M."/>
            <person name="Ohm R.A."/>
            <person name="Tamas L."/>
            <person name="Grigoriev I.V."/>
            <person name="Spatafora J.W."/>
            <person name="Nagy L.G."/>
            <person name="Kovacs G.M."/>
        </authorList>
    </citation>
    <scope>NUCLEOTIDE SEQUENCE [LARGE SCALE GENOMIC DNA]</scope>
    <source>
        <strain evidence="3 4">DSE2036</strain>
    </source>
</reference>
<gene>
    <name evidence="3" type="ORF">DM02DRAFT_686424</name>
</gene>
<feature type="transmembrane region" description="Helical" evidence="1">
    <location>
        <begin position="595"/>
        <end position="616"/>
    </location>
</feature>
<sequence>MQPSQCLPKSSPSVSTISVGSDFEAATAQEGLSEDSSKSPCPPTRWARLNAKVSSWKFGVGACSVSALVVFLINICVAFWLVSLPEGRAGRRTVFKGDCDTAKKLNTGLHLIINALSTILLGSSSYCMQILSAPTRSELDKVHAEGDWLDVGVMSFRNVWRCSWKRKGLLMALALSSLPLHLFSDRVCCDLEEMPNAQSNAPSCGYTNAFVALRLRMQSLNGSLERLEPSKCVDEYIQEYQTRGNLLLVRKEESNSNITAQIGTPHYSSSLPPCWALVDPDFILDRPCIRNSKAGSQHDYISNWTPFGEKIDFCLSERHPTPCMLHGSIELLTTVTILNLVKAISMFLMVFYIKANPLLTIGDAIVSFMNRPSLETRMICLVSRTELELSKIHSKRVHKVPIEFRAKRCFGVHEVGLKKWVTTLILYFMAMLVVAILLDICIIDAVGFDGSHTITNFGLGEPTSKTVLSLKHSRETTGLALSAFITNAPQLLSSCLYFLYNSIFTAVATALEWQSYAQHRKGLRVSSKCQGDQRTTYFLGIPYKLAVPLIALSAVLNWALSQSLFLVDIDRRRLNLYKGEWDSVDASFGLGYSPLGLAITLVLLGIMLIILLIGVLQRSEKLMPTAAGSSFVIAAACHPPHDQSGDEASTKKVQWGVTWHTKGGVGHCSFSSLPVSSPEEGGFYF</sequence>
<dbReference type="PANTHER" id="PTHR35395:SF1">
    <property type="entry name" value="DUF6536 DOMAIN-CONTAINING PROTEIN"/>
    <property type="match status" value="1"/>
</dbReference>
<keyword evidence="1" id="KW-0812">Transmembrane</keyword>